<reference evidence="2 3" key="1">
    <citation type="submission" date="2016-10" db="EMBL/GenBank/DDBJ databases">
        <authorList>
            <person name="de Groot N.N."/>
        </authorList>
    </citation>
    <scope>NUCLEOTIDE SEQUENCE [LARGE SCALE GENOMIC DNA]</scope>
    <source>
        <strain evidence="2 3">CGMCC 1.5337</strain>
    </source>
</reference>
<evidence type="ECO:0000313" key="3">
    <source>
        <dbReference type="Proteomes" id="UP000198518"/>
    </source>
</evidence>
<feature type="transmembrane region" description="Helical" evidence="1">
    <location>
        <begin position="87"/>
        <end position="107"/>
    </location>
</feature>
<dbReference type="EMBL" id="FOJA01000001">
    <property type="protein sequence ID" value="SEV98717.1"/>
    <property type="molecule type" value="Genomic_DNA"/>
</dbReference>
<sequence>MNYRVLVSPALYGGSAAAVVAAVGYSLAIWQSVTVYMPTTIFVAGGLSAFGLLAGSSSMNESSEDIEVSTGGDITSAPTEAGTPRRLLLLCFSVGLVVAGILGVTLLG</sequence>
<evidence type="ECO:0000256" key="1">
    <source>
        <dbReference type="SAM" id="Phobius"/>
    </source>
</evidence>
<dbReference type="STRING" id="355548.SAMN04487945_0754"/>
<organism evidence="2 3">
    <name type="scientific">Halobacterium jilantaiense</name>
    <dbReference type="NCBI Taxonomy" id="355548"/>
    <lineage>
        <taxon>Archaea</taxon>
        <taxon>Methanobacteriati</taxon>
        <taxon>Methanobacteriota</taxon>
        <taxon>Stenosarchaea group</taxon>
        <taxon>Halobacteria</taxon>
        <taxon>Halobacteriales</taxon>
        <taxon>Halobacteriaceae</taxon>
        <taxon>Halobacterium</taxon>
    </lineage>
</organism>
<feature type="transmembrane region" description="Helical" evidence="1">
    <location>
        <begin position="35"/>
        <end position="54"/>
    </location>
</feature>
<evidence type="ECO:0000313" key="2">
    <source>
        <dbReference type="EMBL" id="SEV98717.1"/>
    </source>
</evidence>
<feature type="transmembrane region" description="Helical" evidence="1">
    <location>
        <begin position="6"/>
        <end position="28"/>
    </location>
</feature>
<keyword evidence="1" id="KW-0472">Membrane</keyword>
<keyword evidence="1" id="KW-1133">Transmembrane helix</keyword>
<protein>
    <submittedName>
        <fullName evidence="2">Uncharacterized protein</fullName>
    </submittedName>
</protein>
<keyword evidence="3" id="KW-1185">Reference proteome</keyword>
<proteinExistence type="predicted"/>
<name>A0A1I0NDF3_9EURY</name>
<keyword evidence="1" id="KW-0812">Transmembrane</keyword>
<dbReference type="RefSeq" id="WP_089668052.1">
    <property type="nucleotide sequence ID" value="NZ_FOJA01000001.1"/>
</dbReference>
<dbReference type="AlphaFoldDB" id="A0A1I0NDF3"/>
<dbReference type="Proteomes" id="UP000198518">
    <property type="component" value="Unassembled WGS sequence"/>
</dbReference>
<accession>A0A1I0NDF3</accession>
<gene>
    <name evidence="2" type="ORF">SAMN04487945_0754</name>
</gene>
<dbReference type="OrthoDB" id="253107at2157"/>